<dbReference type="PATRIC" id="fig|1231190.3.peg.2684"/>
<dbReference type="OrthoDB" id="9809549at2"/>
<proteinExistence type="predicted"/>
<accession>K2PLI2</accession>
<organism evidence="3 4">
    <name type="scientific">Nitratireductor indicus C115</name>
    <dbReference type="NCBI Taxonomy" id="1231190"/>
    <lineage>
        <taxon>Bacteria</taxon>
        <taxon>Pseudomonadati</taxon>
        <taxon>Pseudomonadota</taxon>
        <taxon>Alphaproteobacteria</taxon>
        <taxon>Hyphomicrobiales</taxon>
        <taxon>Phyllobacteriaceae</taxon>
        <taxon>Nitratireductor</taxon>
    </lineage>
</organism>
<reference evidence="3 4" key="1">
    <citation type="journal article" date="2012" name="J. Bacteriol.">
        <title>Genome Sequence of Nitratireductor indicus Type Strain C115.</title>
        <authorList>
            <person name="Lai Q."/>
            <person name="Li G."/>
            <person name="Yu Z."/>
            <person name="Shao Z."/>
        </authorList>
    </citation>
    <scope>NUCLEOTIDE SEQUENCE [LARGE SCALE GENOMIC DNA]</scope>
    <source>
        <strain evidence="3 4">C115</strain>
    </source>
</reference>
<dbReference type="PANTHER" id="PTHR43265:SF1">
    <property type="entry name" value="ESTERASE ESTD"/>
    <property type="match status" value="1"/>
</dbReference>
<comment type="caution">
    <text evidence="3">The sequence shown here is derived from an EMBL/GenBank/DDBJ whole genome shotgun (WGS) entry which is preliminary data.</text>
</comment>
<name>K2PLI2_9HYPH</name>
<feature type="chain" id="PRO_5003866414" evidence="1">
    <location>
        <begin position="23"/>
        <end position="317"/>
    </location>
</feature>
<dbReference type="RefSeq" id="WP_009450761.1">
    <property type="nucleotide sequence ID" value="NZ_AMSI01000008.1"/>
</dbReference>
<dbReference type="InterPro" id="IPR022742">
    <property type="entry name" value="Hydrolase_4"/>
</dbReference>
<evidence type="ECO:0000259" key="2">
    <source>
        <dbReference type="Pfam" id="PF12146"/>
    </source>
</evidence>
<keyword evidence="4" id="KW-1185">Reference proteome</keyword>
<dbReference type="PANTHER" id="PTHR43265">
    <property type="entry name" value="ESTERASE ESTD"/>
    <property type="match status" value="1"/>
</dbReference>
<keyword evidence="3" id="KW-0378">Hydrolase</keyword>
<dbReference type="InterPro" id="IPR053145">
    <property type="entry name" value="AB_hydrolase_Est10"/>
</dbReference>
<evidence type="ECO:0000256" key="1">
    <source>
        <dbReference type="SAM" id="SignalP"/>
    </source>
</evidence>
<sequence length="317" mass="33599">MKRILFLLVVGLPCAFACEAGAETVHISGPAGKLEAEAVSVPDARHVLVIVPGSGPTDRNGNSSLPGLASNAYRFLAEDLAARGVASLRIDKRGFFGSAGALADANDVTIEAYAEDARRWVDRAAGLAPCVWIAGHSEGGLVALVAAQKPPESLCGLILISTSGRPTGQLLIEQLQANPANAPLMPEIKSVVDDLEAGRPRDPESLSPVLQSFFSRGLQRYMIDLFSYDPAIIADAWRGPVLIVQGDADMQVKLQDAELLAKSMPQAQRVDLAGGTHMLKEEVPGNPMATYSDPSLPLHPQLVPAIVNFLEAADRSR</sequence>
<protein>
    <submittedName>
        <fullName evidence="3">Alpha/beta hydrolase</fullName>
    </submittedName>
</protein>
<dbReference type="InterPro" id="IPR029058">
    <property type="entry name" value="AB_hydrolase_fold"/>
</dbReference>
<evidence type="ECO:0000313" key="3">
    <source>
        <dbReference type="EMBL" id="EKF41977.1"/>
    </source>
</evidence>
<evidence type="ECO:0000313" key="4">
    <source>
        <dbReference type="Proteomes" id="UP000007374"/>
    </source>
</evidence>
<dbReference type="Proteomes" id="UP000007374">
    <property type="component" value="Unassembled WGS sequence"/>
</dbReference>
<dbReference type="STRING" id="721133.SAMN05216176_104141"/>
<gene>
    <name evidence="3" type="ORF">NA8A_12930</name>
</gene>
<dbReference type="Pfam" id="PF12146">
    <property type="entry name" value="Hydrolase_4"/>
    <property type="match status" value="1"/>
</dbReference>
<feature type="domain" description="Serine aminopeptidase S33" evidence="2">
    <location>
        <begin position="70"/>
        <end position="282"/>
    </location>
</feature>
<dbReference type="SUPFAM" id="SSF53474">
    <property type="entry name" value="alpha/beta-Hydrolases"/>
    <property type="match status" value="1"/>
</dbReference>
<dbReference type="EMBL" id="AMSI01000008">
    <property type="protein sequence ID" value="EKF41977.1"/>
    <property type="molecule type" value="Genomic_DNA"/>
</dbReference>
<dbReference type="Gene3D" id="3.40.50.1820">
    <property type="entry name" value="alpha/beta hydrolase"/>
    <property type="match status" value="1"/>
</dbReference>
<feature type="signal peptide" evidence="1">
    <location>
        <begin position="1"/>
        <end position="22"/>
    </location>
</feature>
<keyword evidence="1" id="KW-0732">Signal</keyword>
<dbReference type="GO" id="GO:0052689">
    <property type="term" value="F:carboxylic ester hydrolase activity"/>
    <property type="evidence" value="ECO:0007669"/>
    <property type="project" value="TreeGrafter"/>
</dbReference>
<dbReference type="eggNOG" id="COG1073">
    <property type="taxonomic scope" value="Bacteria"/>
</dbReference>
<dbReference type="AlphaFoldDB" id="K2PLI2"/>